<reference evidence="2 3" key="1">
    <citation type="submission" date="2017-05" db="EMBL/GenBank/DDBJ databases">
        <title>Vagococcus spp. assemblies.</title>
        <authorList>
            <person name="Gulvik C.A."/>
        </authorList>
    </citation>
    <scope>NUCLEOTIDE SEQUENCE [LARGE SCALE GENOMIC DNA]</scope>
    <source>
        <strain evidence="2 3">CCUG 41755</strain>
    </source>
</reference>
<dbReference type="EMBL" id="NGJY01000003">
    <property type="protein sequence ID" value="RSU02426.1"/>
    <property type="molecule type" value="Genomic_DNA"/>
</dbReference>
<evidence type="ECO:0000313" key="3">
    <source>
        <dbReference type="Proteomes" id="UP000287101"/>
    </source>
</evidence>
<evidence type="ECO:0000313" key="2">
    <source>
        <dbReference type="EMBL" id="RSU02426.1"/>
    </source>
</evidence>
<evidence type="ECO:0000259" key="1">
    <source>
        <dbReference type="PROSITE" id="PS51186"/>
    </source>
</evidence>
<sequence length="177" mass="20620">MERYVFESNRLGFRELKKEDYKHIYEMNSDPEVMKYFPEPMTVEQSNEYISKIIDHQQSYGYSKFAVELKDSGEFIGIIGLVKITFDSDIRGEVEIGWRLLKKYWHKGYATEGAEATLKYGHNTLGIPKIYSFTAAINTPSEQVMKRIGMNFLSEFGYPNVSQDSILKKHVLYISEK</sequence>
<gene>
    <name evidence="2" type="ORF">CBF31_08640</name>
</gene>
<dbReference type="AlphaFoldDB" id="A0A430A6C4"/>
<dbReference type="PANTHER" id="PTHR43792">
    <property type="entry name" value="GNAT FAMILY, PUTATIVE (AFU_ORTHOLOGUE AFUA_3G00765)-RELATED-RELATED"/>
    <property type="match status" value="1"/>
</dbReference>
<dbReference type="SUPFAM" id="SSF55729">
    <property type="entry name" value="Acyl-CoA N-acyltransferases (Nat)"/>
    <property type="match status" value="1"/>
</dbReference>
<dbReference type="InterPro" id="IPR016181">
    <property type="entry name" value="Acyl_CoA_acyltransferase"/>
</dbReference>
<keyword evidence="3" id="KW-1185">Reference proteome</keyword>
<feature type="domain" description="N-acetyltransferase" evidence="1">
    <location>
        <begin position="11"/>
        <end position="177"/>
    </location>
</feature>
<comment type="caution">
    <text evidence="2">The sequence shown here is derived from an EMBL/GenBank/DDBJ whole genome shotgun (WGS) entry which is preliminary data.</text>
</comment>
<dbReference type="GO" id="GO:0016747">
    <property type="term" value="F:acyltransferase activity, transferring groups other than amino-acyl groups"/>
    <property type="evidence" value="ECO:0007669"/>
    <property type="project" value="InterPro"/>
</dbReference>
<dbReference type="RefSeq" id="WP_126832071.1">
    <property type="nucleotide sequence ID" value="NZ_CBCRYB010000009.1"/>
</dbReference>
<proteinExistence type="predicted"/>
<protein>
    <recommendedName>
        <fullName evidence="1">N-acetyltransferase domain-containing protein</fullName>
    </recommendedName>
</protein>
<accession>A0A430A6C4</accession>
<dbReference type="InterPro" id="IPR051531">
    <property type="entry name" value="N-acetyltransferase"/>
</dbReference>
<dbReference type="PROSITE" id="PS51186">
    <property type="entry name" value="GNAT"/>
    <property type="match status" value="1"/>
</dbReference>
<organism evidence="2 3">
    <name type="scientific">Vagococcus fessus</name>
    <dbReference type="NCBI Taxonomy" id="120370"/>
    <lineage>
        <taxon>Bacteria</taxon>
        <taxon>Bacillati</taxon>
        <taxon>Bacillota</taxon>
        <taxon>Bacilli</taxon>
        <taxon>Lactobacillales</taxon>
        <taxon>Enterococcaceae</taxon>
        <taxon>Vagococcus</taxon>
    </lineage>
</organism>
<dbReference type="PANTHER" id="PTHR43792:SF1">
    <property type="entry name" value="N-ACETYLTRANSFERASE DOMAIN-CONTAINING PROTEIN"/>
    <property type="match status" value="1"/>
</dbReference>
<dbReference type="InterPro" id="IPR000182">
    <property type="entry name" value="GNAT_dom"/>
</dbReference>
<dbReference type="Proteomes" id="UP000287101">
    <property type="component" value="Unassembled WGS sequence"/>
</dbReference>
<dbReference type="Gene3D" id="3.40.630.30">
    <property type="match status" value="1"/>
</dbReference>
<dbReference type="OrthoDB" id="9798081at2"/>
<name>A0A430A6C4_9ENTE</name>
<dbReference type="Pfam" id="PF13302">
    <property type="entry name" value="Acetyltransf_3"/>
    <property type="match status" value="1"/>
</dbReference>